<evidence type="ECO:0000259" key="5">
    <source>
        <dbReference type="Pfam" id="PF00496"/>
    </source>
</evidence>
<accession>A0AA46X126</accession>
<evidence type="ECO:0000256" key="4">
    <source>
        <dbReference type="SAM" id="SignalP"/>
    </source>
</evidence>
<keyword evidence="6" id="KW-0614">Plasmid</keyword>
<dbReference type="Gene3D" id="3.10.105.10">
    <property type="entry name" value="Dipeptide-binding Protein, Domain 3"/>
    <property type="match status" value="1"/>
</dbReference>
<dbReference type="Gene3D" id="3.90.76.10">
    <property type="entry name" value="Dipeptide-binding Protein, Domain 1"/>
    <property type="match status" value="1"/>
</dbReference>
<dbReference type="SUPFAM" id="SSF53850">
    <property type="entry name" value="Periplasmic binding protein-like II"/>
    <property type="match status" value="1"/>
</dbReference>
<dbReference type="InterPro" id="IPR030678">
    <property type="entry name" value="Peptide/Ni-bd"/>
</dbReference>
<dbReference type="PIRSF" id="PIRSF002741">
    <property type="entry name" value="MppA"/>
    <property type="match status" value="1"/>
</dbReference>
<evidence type="ECO:0000313" key="7">
    <source>
        <dbReference type="Proteomes" id="UP001162740"/>
    </source>
</evidence>
<dbReference type="CDD" id="cd08498">
    <property type="entry name" value="PBP2_NikA_DppA_OppA_like_2"/>
    <property type="match status" value="1"/>
</dbReference>
<dbReference type="PANTHER" id="PTHR30290:SF9">
    <property type="entry name" value="OLIGOPEPTIDE-BINDING PROTEIN APPA"/>
    <property type="match status" value="1"/>
</dbReference>
<feature type="signal peptide" evidence="4">
    <location>
        <begin position="1"/>
        <end position="27"/>
    </location>
</feature>
<evidence type="ECO:0000313" key="6">
    <source>
        <dbReference type="EMBL" id="UZF48118.1"/>
    </source>
</evidence>
<dbReference type="EMBL" id="CP083975">
    <property type="protein sequence ID" value="UZF48118.1"/>
    <property type="molecule type" value="Genomic_DNA"/>
</dbReference>
<reference evidence="6 7" key="1">
    <citation type="journal article" date="2021" name="Front. Microbiol.">
        <title>Bacterial Transformation of Aromatic Monomers in Softwood Black Liquor.</title>
        <authorList>
            <person name="Navas L.E."/>
            <person name="Dexter G."/>
            <person name="Liu J."/>
            <person name="Levy-Booth D."/>
            <person name="Cho M."/>
            <person name="Jang S.K."/>
            <person name="Mansfield S.D."/>
            <person name="Renneckar S."/>
            <person name="Mohn W.W."/>
            <person name="Eltis L.D."/>
        </authorList>
    </citation>
    <scope>NUCLEOTIDE SEQUENCE [LARGE SCALE GENOMIC DNA]</scope>
    <source>
        <strain evidence="6 7">GD02</strain>
    </source>
</reference>
<dbReference type="PROSITE" id="PS51257">
    <property type="entry name" value="PROKAR_LIPOPROTEIN"/>
    <property type="match status" value="1"/>
</dbReference>
<gene>
    <name evidence="6" type="ORF">KUM34_027440</name>
</gene>
<organism evidence="6 7">
    <name type="scientific">Rhodococcus rhodochrous</name>
    <dbReference type="NCBI Taxonomy" id="1829"/>
    <lineage>
        <taxon>Bacteria</taxon>
        <taxon>Bacillati</taxon>
        <taxon>Actinomycetota</taxon>
        <taxon>Actinomycetes</taxon>
        <taxon>Mycobacteriales</taxon>
        <taxon>Nocardiaceae</taxon>
        <taxon>Rhodococcus</taxon>
    </lineage>
</organism>
<evidence type="ECO:0000256" key="2">
    <source>
        <dbReference type="ARBA" id="ARBA00022448"/>
    </source>
</evidence>
<dbReference type="GO" id="GO:1904680">
    <property type="term" value="F:peptide transmembrane transporter activity"/>
    <property type="evidence" value="ECO:0007669"/>
    <property type="project" value="TreeGrafter"/>
</dbReference>
<feature type="domain" description="Solute-binding protein family 5" evidence="5">
    <location>
        <begin position="84"/>
        <end position="441"/>
    </location>
</feature>
<keyword evidence="2" id="KW-0813">Transport</keyword>
<dbReference type="InterPro" id="IPR006311">
    <property type="entry name" value="TAT_signal"/>
</dbReference>
<dbReference type="InterPro" id="IPR000914">
    <property type="entry name" value="SBP_5_dom"/>
</dbReference>
<sequence length="522" mass="58230">MTPLSRRRPRRTHLAAATLLVTGLATAACSAPGAGADASEDNSLVIAMAQDIDTADTHNTTAISTEAVMVNLQSYLLKRDEQGTPQPHLATSFESTDDFTWRFELRDGVTFHNGEPLTADDVKFTLERVALDNTLIQHTNYKTIQEVRVIDDTTFDIITNVPDPALPYRLAREGAGIFPQDYITEQGWDAYEQHPIGSGPYEFVEWVKGDHFTLQRYEDYFEGADSDWETVEFRTVSEPSTRIGELLAGSVDIADQIPVVDRDRVESNDGTHLVSSDSTTVRMLYVNQNDQFKTSDPRVVQAIDYAIDNEQLSEIFTGGMATPVRSRVVPGAFGHEPSLYDTYRYDPAKARELLQEAGYGDGELEITLTSSQGRTAGDADTAQTIQGMLEAVGIKVNIELLEASTYVDTRTTGKNKELLFTGWNNTLFDASLPLSHFRSTYAPNSFGYNNPEVDRLLDAAAINLNEEERATQYQQVQKIVAEEMPYIYLYQDVAVYGANDSIAFEPRMDDMYYVQDIELSTD</sequence>
<proteinExistence type="inferred from homology"/>
<dbReference type="RefSeq" id="WP_229583098.1">
    <property type="nucleotide sequence ID" value="NZ_CP083975.1"/>
</dbReference>
<dbReference type="PROSITE" id="PS51318">
    <property type="entry name" value="TAT"/>
    <property type="match status" value="1"/>
</dbReference>
<feature type="chain" id="PRO_5041303577" evidence="4">
    <location>
        <begin position="28"/>
        <end position="522"/>
    </location>
</feature>
<dbReference type="GO" id="GO:0042597">
    <property type="term" value="C:periplasmic space"/>
    <property type="evidence" value="ECO:0007669"/>
    <property type="project" value="UniProtKB-ARBA"/>
</dbReference>
<geneLocation type="plasmid" evidence="6 7">
    <name>pGD02.2.1</name>
</geneLocation>
<dbReference type="GO" id="GO:0043190">
    <property type="term" value="C:ATP-binding cassette (ABC) transporter complex"/>
    <property type="evidence" value="ECO:0007669"/>
    <property type="project" value="InterPro"/>
</dbReference>
<dbReference type="PANTHER" id="PTHR30290">
    <property type="entry name" value="PERIPLASMIC BINDING COMPONENT OF ABC TRANSPORTER"/>
    <property type="match status" value="1"/>
</dbReference>
<protein>
    <submittedName>
        <fullName evidence="6">ABC transporter substrate-binding protein</fullName>
    </submittedName>
</protein>
<comment type="similarity">
    <text evidence="1">Belongs to the bacterial solute-binding protein 5 family.</text>
</comment>
<name>A0AA46X126_RHORH</name>
<dbReference type="Proteomes" id="UP001162740">
    <property type="component" value="Plasmid pGD02.2.1"/>
</dbReference>
<evidence type="ECO:0000256" key="1">
    <source>
        <dbReference type="ARBA" id="ARBA00005695"/>
    </source>
</evidence>
<keyword evidence="3 4" id="KW-0732">Signal</keyword>
<dbReference type="InterPro" id="IPR039424">
    <property type="entry name" value="SBP_5"/>
</dbReference>
<dbReference type="Pfam" id="PF00496">
    <property type="entry name" value="SBP_bac_5"/>
    <property type="match status" value="1"/>
</dbReference>
<dbReference type="GO" id="GO:0015833">
    <property type="term" value="P:peptide transport"/>
    <property type="evidence" value="ECO:0007669"/>
    <property type="project" value="TreeGrafter"/>
</dbReference>
<dbReference type="Gene3D" id="3.40.190.10">
    <property type="entry name" value="Periplasmic binding protein-like II"/>
    <property type="match status" value="1"/>
</dbReference>
<dbReference type="AlphaFoldDB" id="A0AA46X126"/>
<evidence type="ECO:0000256" key="3">
    <source>
        <dbReference type="ARBA" id="ARBA00022729"/>
    </source>
</evidence>